<proteinExistence type="predicted"/>
<feature type="compositionally biased region" description="Basic residues" evidence="1">
    <location>
        <begin position="287"/>
        <end position="304"/>
    </location>
</feature>
<sequence length="322" mass="35185">MARKLPWKRVSETQQEPASSPQRVLPKLETPRRTAATPSSASAARHRPAALAALDSSDPLRSPSTSPPPEPPQERYMLPGDDHYRIVEDELLQTAQRFTTHLHRAEYNRLKLIAKSKNGAAIREIERPVVGPLTSDAKRRRDQAKRLYKQRSVLSAQDGSANQDESANGNSPWAGTNLRGLLNAPRAETRSLLPQTSAASGPPSSLTKATVGHCPAPLPTSTPRQNVSHAGSFTTPVSTRRARHPVTPSSSTNIASSSSTPRRHAKIEAEAPTLEDDLDFDDPFGINKRRLDRQKSRGQLKKTIRSTPTNTPSSSDTMPSFV</sequence>
<evidence type="ECO:0000313" key="3">
    <source>
        <dbReference type="Proteomes" id="UP001144673"/>
    </source>
</evidence>
<reference evidence="2" key="1">
    <citation type="journal article" date="2023" name="Access Microbiol">
        <title>De-novo genome assembly for Akanthomyces muscarius, a biocontrol agent of insect agricultural pests.</title>
        <authorList>
            <person name="Erdos Z."/>
            <person name="Studholme D.J."/>
            <person name="Raymond B."/>
            <person name="Sharma M."/>
        </authorList>
    </citation>
    <scope>NUCLEOTIDE SEQUENCE</scope>
    <source>
        <strain evidence="2">Ve6</strain>
    </source>
</reference>
<dbReference type="EMBL" id="JAJHUN010000001">
    <property type="protein sequence ID" value="KAJ4164486.1"/>
    <property type="molecule type" value="Genomic_DNA"/>
</dbReference>
<feature type="compositionally biased region" description="Polar residues" evidence="1">
    <location>
        <begin position="12"/>
        <end position="22"/>
    </location>
</feature>
<dbReference type="Proteomes" id="UP001144673">
    <property type="component" value="Chromosome 1"/>
</dbReference>
<dbReference type="RefSeq" id="XP_056059401.1">
    <property type="nucleotide sequence ID" value="XM_056204001.1"/>
</dbReference>
<accession>A0A9W8UR87</accession>
<dbReference type="KEGG" id="amus:LMH87_006159"/>
<gene>
    <name evidence="2" type="ORF">LMH87_006159</name>
</gene>
<dbReference type="AlphaFoldDB" id="A0A9W8UR87"/>
<feature type="compositionally biased region" description="Acidic residues" evidence="1">
    <location>
        <begin position="273"/>
        <end position="282"/>
    </location>
</feature>
<comment type="caution">
    <text evidence="2">The sequence shown here is derived from an EMBL/GenBank/DDBJ whole genome shotgun (WGS) entry which is preliminary data.</text>
</comment>
<feature type="compositionally biased region" description="Low complexity" evidence="1">
    <location>
        <begin position="305"/>
        <end position="322"/>
    </location>
</feature>
<feature type="compositionally biased region" description="Polar residues" evidence="1">
    <location>
        <begin position="152"/>
        <end position="174"/>
    </location>
</feature>
<dbReference type="GeneID" id="80893318"/>
<feature type="region of interest" description="Disordered" evidence="1">
    <location>
        <begin position="193"/>
        <end position="322"/>
    </location>
</feature>
<feature type="region of interest" description="Disordered" evidence="1">
    <location>
        <begin position="1"/>
        <end position="79"/>
    </location>
</feature>
<feature type="compositionally biased region" description="Polar residues" evidence="1">
    <location>
        <begin position="193"/>
        <end position="208"/>
    </location>
</feature>
<feature type="region of interest" description="Disordered" evidence="1">
    <location>
        <begin position="133"/>
        <end position="178"/>
    </location>
</feature>
<feature type="compositionally biased region" description="Basic residues" evidence="1">
    <location>
        <begin position="138"/>
        <end position="149"/>
    </location>
</feature>
<evidence type="ECO:0000256" key="1">
    <source>
        <dbReference type="SAM" id="MobiDB-lite"/>
    </source>
</evidence>
<protein>
    <submittedName>
        <fullName evidence="2">Uncharacterized protein</fullName>
    </submittedName>
</protein>
<name>A0A9W8UR87_AKAMU</name>
<evidence type="ECO:0000313" key="2">
    <source>
        <dbReference type="EMBL" id="KAJ4164486.1"/>
    </source>
</evidence>
<feature type="compositionally biased region" description="Polar residues" evidence="1">
    <location>
        <begin position="219"/>
        <end position="238"/>
    </location>
</feature>
<feature type="compositionally biased region" description="Low complexity" evidence="1">
    <location>
        <begin position="247"/>
        <end position="260"/>
    </location>
</feature>
<keyword evidence="3" id="KW-1185">Reference proteome</keyword>
<organism evidence="2 3">
    <name type="scientific">Akanthomyces muscarius</name>
    <name type="common">Entomopathogenic fungus</name>
    <name type="synonym">Lecanicillium muscarium</name>
    <dbReference type="NCBI Taxonomy" id="2231603"/>
    <lineage>
        <taxon>Eukaryota</taxon>
        <taxon>Fungi</taxon>
        <taxon>Dikarya</taxon>
        <taxon>Ascomycota</taxon>
        <taxon>Pezizomycotina</taxon>
        <taxon>Sordariomycetes</taxon>
        <taxon>Hypocreomycetidae</taxon>
        <taxon>Hypocreales</taxon>
        <taxon>Cordycipitaceae</taxon>
        <taxon>Akanthomyces</taxon>
    </lineage>
</organism>
<feature type="compositionally biased region" description="Low complexity" evidence="1">
    <location>
        <begin position="33"/>
        <end position="64"/>
    </location>
</feature>